<evidence type="ECO:0000256" key="1">
    <source>
        <dbReference type="ARBA" id="ARBA00022898"/>
    </source>
</evidence>
<dbReference type="OrthoDB" id="5978656at2759"/>
<dbReference type="STRING" id="742152.A0A2H3JL10"/>
<dbReference type="InterPro" id="IPR015421">
    <property type="entry name" value="PyrdxlP-dep_Trfase_major"/>
</dbReference>
<dbReference type="SUPFAM" id="SSF53383">
    <property type="entry name" value="PLP-dependent transferases"/>
    <property type="match status" value="1"/>
</dbReference>
<keyword evidence="1" id="KW-0663">Pyridoxal phosphate</keyword>
<dbReference type="AlphaFoldDB" id="A0A2H3JL10"/>
<dbReference type="Proteomes" id="UP000218811">
    <property type="component" value="Unassembled WGS sequence"/>
</dbReference>
<sequence length="485" mass="54394">MIAITANDASPDKQSNYDTYDVNAKPPPFGHAIKPYWAFDPGYTNLNHGSYGSVPLPVLFKCAELTMLSERKPDLFHRITYMPLLREARKRVADLIGADHDEVVLVPNATHAINTVLRNFEWQEGDVLMGASTTYGAVSRTIQYISDRSEPPRPTAHTVTYTFPMTHVEIVEAFRTRIKEIKSLYPNTEFSDVPPDSVPSGTYTAKKNKFVAVIDTLVSNPGVLLPWKQLVQICKEEGVWSVVDGAHSVGQEMDMNVGQAKPDFLISNCHKWLYAKRGCALLYVPYRNQYLIKSSIPTSHSYISPSDIPPVEGTNFVQQHEWTGTADQTPFLSISAALDFRQWLGGEAKINNYCHQLAMKGGKRLAEVMQTKVIDETGELTLNMTNVLLPLPVETTKGEIYTSATLNEINTMFRERLLYDYNAYAGHYFHAGGWWCRCSAQVWNEISDFEYIGSAFSAICKEIKDTILSKGKENSTAGSDRPLPR</sequence>
<dbReference type="Pfam" id="PF00266">
    <property type="entry name" value="Aminotran_5"/>
    <property type="match status" value="2"/>
</dbReference>
<dbReference type="GO" id="GO:0016740">
    <property type="term" value="F:transferase activity"/>
    <property type="evidence" value="ECO:0007669"/>
    <property type="project" value="UniProtKB-KW"/>
</dbReference>
<dbReference type="PANTHER" id="PTHR43092:SF2">
    <property type="entry name" value="HERCYNYLCYSTEINE SULFOXIDE LYASE"/>
    <property type="match status" value="1"/>
</dbReference>
<dbReference type="EMBL" id="KB468124">
    <property type="protein sequence ID" value="PCH42561.1"/>
    <property type="molecule type" value="Genomic_DNA"/>
</dbReference>
<evidence type="ECO:0000313" key="4">
    <source>
        <dbReference type="Proteomes" id="UP000218811"/>
    </source>
</evidence>
<gene>
    <name evidence="3" type="ORF">WOLCODRAFT_137966</name>
</gene>
<feature type="domain" description="Aminotransferase class V" evidence="2">
    <location>
        <begin position="84"/>
        <end position="129"/>
    </location>
</feature>
<evidence type="ECO:0000313" key="3">
    <source>
        <dbReference type="EMBL" id="PCH42561.1"/>
    </source>
</evidence>
<protein>
    <submittedName>
        <fullName evidence="3">PLP-dependent transferase</fullName>
    </submittedName>
</protein>
<dbReference type="OMA" id="TGNCHKW"/>
<organism evidence="3 4">
    <name type="scientific">Wolfiporia cocos (strain MD-104)</name>
    <name type="common">Brown rot fungus</name>
    <dbReference type="NCBI Taxonomy" id="742152"/>
    <lineage>
        <taxon>Eukaryota</taxon>
        <taxon>Fungi</taxon>
        <taxon>Dikarya</taxon>
        <taxon>Basidiomycota</taxon>
        <taxon>Agaricomycotina</taxon>
        <taxon>Agaricomycetes</taxon>
        <taxon>Polyporales</taxon>
        <taxon>Phaeolaceae</taxon>
        <taxon>Wolfiporia</taxon>
    </lineage>
</organism>
<accession>A0A2H3JL10</accession>
<evidence type="ECO:0000259" key="2">
    <source>
        <dbReference type="Pfam" id="PF00266"/>
    </source>
</evidence>
<keyword evidence="3" id="KW-0808">Transferase</keyword>
<name>A0A2H3JL10_WOLCO</name>
<dbReference type="InterPro" id="IPR000192">
    <property type="entry name" value="Aminotrans_V_dom"/>
</dbReference>
<reference evidence="3 4" key="1">
    <citation type="journal article" date="2012" name="Science">
        <title>The Paleozoic origin of enzymatic lignin decomposition reconstructed from 31 fungal genomes.</title>
        <authorList>
            <person name="Floudas D."/>
            <person name="Binder M."/>
            <person name="Riley R."/>
            <person name="Barry K."/>
            <person name="Blanchette R.A."/>
            <person name="Henrissat B."/>
            <person name="Martinez A.T."/>
            <person name="Otillar R."/>
            <person name="Spatafora J.W."/>
            <person name="Yadav J.S."/>
            <person name="Aerts A."/>
            <person name="Benoit I."/>
            <person name="Boyd A."/>
            <person name="Carlson A."/>
            <person name="Copeland A."/>
            <person name="Coutinho P.M."/>
            <person name="de Vries R.P."/>
            <person name="Ferreira P."/>
            <person name="Findley K."/>
            <person name="Foster B."/>
            <person name="Gaskell J."/>
            <person name="Glotzer D."/>
            <person name="Gorecki P."/>
            <person name="Heitman J."/>
            <person name="Hesse C."/>
            <person name="Hori C."/>
            <person name="Igarashi K."/>
            <person name="Jurgens J.A."/>
            <person name="Kallen N."/>
            <person name="Kersten P."/>
            <person name="Kohler A."/>
            <person name="Kuees U."/>
            <person name="Kumar T.K.A."/>
            <person name="Kuo A."/>
            <person name="LaButti K."/>
            <person name="Larrondo L.F."/>
            <person name="Lindquist E."/>
            <person name="Ling A."/>
            <person name="Lombard V."/>
            <person name="Lucas S."/>
            <person name="Lundell T."/>
            <person name="Martin R."/>
            <person name="McLaughlin D.J."/>
            <person name="Morgenstern I."/>
            <person name="Morin E."/>
            <person name="Murat C."/>
            <person name="Nagy L.G."/>
            <person name="Nolan M."/>
            <person name="Ohm R.A."/>
            <person name="Patyshakuliyeva A."/>
            <person name="Rokas A."/>
            <person name="Ruiz-Duenas F.J."/>
            <person name="Sabat G."/>
            <person name="Salamov A."/>
            <person name="Samejima M."/>
            <person name="Schmutz J."/>
            <person name="Slot J.C."/>
            <person name="St John F."/>
            <person name="Stenlid J."/>
            <person name="Sun H."/>
            <person name="Sun S."/>
            <person name="Syed K."/>
            <person name="Tsang A."/>
            <person name="Wiebenga A."/>
            <person name="Young D."/>
            <person name="Pisabarro A."/>
            <person name="Eastwood D.C."/>
            <person name="Martin F."/>
            <person name="Cullen D."/>
            <person name="Grigoriev I.V."/>
            <person name="Hibbett D.S."/>
        </authorList>
    </citation>
    <scope>NUCLEOTIDE SEQUENCE [LARGE SCALE GENOMIC DNA]</scope>
    <source>
        <strain evidence="3 4">MD-104</strain>
    </source>
</reference>
<proteinExistence type="predicted"/>
<feature type="domain" description="Aminotransferase class V" evidence="2">
    <location>
        <begin position="214"/>
        <end position="379"/>
    </location>
</feature>
<dbReference type="PANTHER" id="PTHR43092">
    <property type="entry name" value="L-CYSTEINE DESULFHYDRASE"/>
    <property type="match status" value="1"/>
</dbReference>
<dbReference type="Gene3D" id="3.40.640.10">
    <property type="entry name" value="Type I PLP-dependent aspartate aminotransferase-like (Major domain)"/>
    <property type="match status" value="1"/>
</dbReference>
<dbReference type="InterPro" id="IPR015424">
    <property type="entry name" value="PyrdxlP-dep_Trfase"/>
</dbReference>
<keyword evidence="4" id="KW-1185">Reference proteome</keyword>